<evidence type="ECO:0000313" key="9">
    <source>
        <dbReference type="Proteomes" id="UP000035860"/>
    </source>
</evidence>
<evidence type="ECO:0000313" key="8">
    <source>
        <dbReference type="EMBL" id="KDN24682.1"/>
    </source>
</evidence>
<comment type="subcellular location">
    <subcellularLocation>
        <location evidence="1">Cell membrane</location>
        <topology evidence="1">Multi-pass membrane protein</topology>
    </subcellularLocation>
</comment>
<dbReference type="AlphaFoldDB" id="A0A066UFQ9"/>
<dbReference type="Proteomes" id="UP000035860">
    <property type="component" value="Unassembled WGS sequence"/>
</dbReference>
<comment type="caution">
    <text evidence="8">The sequence shown here is derived from an EMBL/GenBank/DDBJ whole genome shotgun (WGS) entry which is preliminary data.</text>
</comment>
<feature type="transmembrane region" description="Helical" evidence="6">
    <location>
        <begin position="473"/>
        <end position="496"/>
    </location>
</feature>
<keyword evidence="2" id="KW-1003">Cell membrane</keyword>
<keyword evidence="3 6" id="KW-0812">Transmembrane</keyword>
<protein>
    <submittedName>
        <fullName evidence="8">Competence protein ComEC</fullName>
    </submittedName>
</protein>
<evidence type="ECO:0000256" key="2">
    <source>
        <dbReference type="ARBA" id="ARBA00022475"/>
    </source>
</evidence>
<dbReference type="InterPro" id="IPR004477">
    <property type="entry name" value="ComEC_N"/>
</dbReference>
<evidence type="ECO:0000259" key="7">
    <source>
        <dbReference type="Pfam" id="PF03772"/>
    </source>
</evidence>
<dbReference type="EMBL" id="AOMT01000026">
    <property type="protein sequence ID" value="KDN24682.1"/>
    <property type="molecule type" value="Genomic_DNA"/>
</dbReference>
<proteinExistence type="predicted"/>
<keyword evidence="5 6" id="KW-0472">Membrane</keyword>
<feature type="transmembrane region" description="Helical" evidence="6">
    <location>
        <begin position="293"/>
        <end position="320"/>
    </location>
</feature>
<gene>
    <name evidence="8" type="ORF">MBO_06933</name>
</gene>
<evidence type="ECO:0000256" key="3">
    <source>
        <dbReference type="ARBA" id="ARBA00022692"/>
    </source>
</evidence>
<accession>A0A066UFQ9</accession>
<feature type="transmembrane region" description="Helical" evidence="6">
    <location>
        <begin position="441"/>
        <end position="461"/>
    </location>
</feature>
<keyword evidence="4 6" id="KW-1133">Transmembrane helix</keyword>
<evidence type="ECO:0000256" key="4">
    <source>
        <dbReference type="ARBA" id="ARBA00022989"/>
    </source>
</evidence>
<feature type="domain" description="ComEC/Rec2-related protein" evidence="7">
    <location>
        <begin position="278"/>
        <end position="545"/>
    </location>
</feature>
<evidence type="ECO:0000256" key="1">
    <source>
        <dbReference type="ARBA" id="ARBA00004651"/>
    </source>
</evidence>
<evidence type="ECO:0000256" key="5">
    <source>
        <dbReference type="ARBA" id="ARBA00023136"/>
    </source>
</evidence>
<feature type="transmembrane region" description="Helical" evidence="6">
    <location>
        <begin position="340"/>
        <end position="360"/>
    </location>
</feature>
<reference evidence="8 9" key="1">
    <citation type="journal article" date="2014" name="Genome Announc.">
        <title>Draft Genome Sequence of Moraxella bovoculi Strain 237T (ATCC BAA-1259T) Isolated from a Calf with Infectious Bovine Keratoconjunctivitis.</title>
        <authorList>
            <person name="Calcutt M.J."/>
            <person name="Foecking M.F."/>
            <person name="Martin N.T."/>
            <person name="Mhlanga-Mutangadura T."/>
            <person name="Reilly T.J."/>
        </authorList>
    </citation>
    <scope>NUCLEOTIDE SEQUENCE [LARGE SCALE GENOMIC DNA]</scope>
    <source>
        <strain evidence="8 9">237</strain>
    </source>
</reference>
<evidence type="ECO:0000256" key="6">
    <source>
        <dbReference type="SAM" id="Phobius"/>
    </source>
</evidence>
<feature type="transmembrane region" description="Helical" evidence="6">
    <location>
        <begin position="61"/>
        <end position="84"/>
    </location>
</feature>
<feature type="transmembrane region" description="Helical" evidence="6">
    <location>
        <begin position="401"/>
        <end position="421"/>
    </location>
</feature>
<feature type="transmembrane region" description="Helical" evidence="6">
    <location>
        <begin position="366"/>
        <end position="394"/>
    </location>
</feature>
<dbReference type="eggNOG" id="COG0658">
    <property type="taxonomic scope" value="Bacteria"/>
</dbReference>
<organism evidence="8 9">
    <name type="scientific">Moraxella bovoculi 237</name>
    <dbReference type="NCBI Taxonomy" id="743974"/>
    <lineage>
        <taxon>Bacteria</taxon>
        <taxon>Pseudomonadati</taxon>
        <taxon>Pseudomonadota</taxon>
        <taxon>Gammaproteobacteria</taxon>
        <taxon>Moraxellales</taxon>
        <taxon>Moraxellaceae</taxon>
        <taxon>Moraxella</taxon>
    </lineage>
</organism>
<dbReference type="InterPro" id="IPR052159">
    <property type="entry name" value="Competence_DNA_uptake"/>
</dbReference>
<keyword evidence="9" id="KW-1185">Reference proteome</keyword>
<dbReference type="PANTHER" id="PTHR30619:SF1">
    <property type="entry name" value="RECOMBINATION PROTEIN 2"/>
    <property type="match status" value="1"/>
</dbReference>
<sequence>MSVIVIGLVLGVLALMPSIRLGDTLEAWLSAPSSFGWLSFDLVFIVLMTVWVQRCRCISKALIICACGLVIGLLFVLRSMMAYVQFEQHTISQSHTVTAITDVSEISDSIYDPVSESAYRQKVTITDIRPTNRPQATNATISANPFGEISESVASDAIELPNSMNVLLSASPRRDQNNPALAQLNNLIPNTSAKLTLLIEPISTQKSASGFDSNVWLRTRDIHATARVLSVDQIESADDYRISTRLQGLRQRLRAHFYEDWHDYDIFNQQARAVTLSLLTGDRSLISRQTKDLYQLAGISHLLAISGMHVLFLALILAGLTSWLLDKFPKVYGAVSRKQIRLIIMVAASLIYATFTGFDVPAVRTVYMLGAVALARYFVLPVSNLSLLFIVALIMTWLDPYVLWQAGFWLSFVAVLLLMRYESTPIQEVTTATRIWQKAKSATALQLWLFIGMLPVSILFFGKVSLWGVLVNLFAIGLFGSIILPINLLAGVIYAISPSLADGLWSLSSWILLKLHTALEFGLVGDSWLYVPFGMLGLVLAVLAILPMLSKALPKSAAIIPLSVLLMLLMNGHFYTPKDAKPTAKVIKTDNQALQVVLIQHQSHSWLLLADFGIKSLPDGQIDVLIDELKRLGVRNLTGVVAQNSGQALTKLTAAIHARLPIERYWRAGQGVLKLANVIDEPCQAGQIHQYDGVSIRMLTGWQQINDVAVWDCAIEISSELGFNIDQPMEAESDELLPSDIKQIIVNAATHEDVWHLWRLLCVDMDIMPRPEAGASLWLSHAFAKDDADVMVDFEATLWRAR</sequence>
<name>A0A066UFQ9_9GAMM</name>
<dbReference type="PANTHER" id="PTHR30619">
    <property type="entry name" value="DNA INTERNALIZATION/COMPETENCE PROTEIN COMEC/REC2"/>
    <property type="match status" value="1"/>
</dbReference>
<feature type="transmembrane region" description="Helical" evidence="6">
    <location>
        <begin position="556"/>
        <end position="575"/>
    </location>
</feature>
<dbReference type="Pfam" id="PF03772">
    <property type="entry name" value="Competence"/>
    <property type="match status" value="1"/>
</dbReference>
<feature type="transmembrane region" description="Helical" evidence="6">
    <location>
        <begin position="528"/>
        <end position="549"/>
    </location>
</feature>
<dbReference type="GO" id="GO:0005886">
    <property type="term" value="C:plasma membrane"/>
    <property type="evidence" value="ECO:0007669"/>
    <property type="project" value="UniProtKB-SubCell"/>
</dbReference>
<dbReference type="NCBIfam" id="TIGR00360">
    <property type="entry name" value="ComEC_N-term"/>
    <property type="match status" value="1"/>
</dbReference>
<feature type="transmembrane region" description="Helical" evidence="6">
    <location>
        <begin position="32"/>
        <end position="52"/>
    </location>
</feature>